<name>A0ABD0YG15_9HEMI</name>
<feature type="transmembrane region" description="Helical" evidence="5">
    <location>
        <begin position="149"/>
        <end position="167"/>
    </location>
</feature>
<feature type="transmembrane region" description="Helical" evidence="5">
    <location>
        <begin position="211"/>
        <end position="233"/>
    </location>
</feature>
<keyword evidence="5" id="KW-0813">Transport</keyword>
<dbReference type="SUPFAM" id="SSF63712">
    <property type="entry name" value="Nicotinic receptor ligand binding domain-like"/>
    <property type="match status" value="1"/>
</dbReference>
<dbReference type="CDD" id="cd19051">
    <property type="entry name" value="LGIC_TM_cation"/>
    <property type="match status" value="1"/>
</dbReference>
<dbReference type="CDD" id="cd18997">
    <property type="entry name" value="LGIC_ECD_nAChR"/>
    <property type="match status" value="1"/>
</dbReference>
<evidence type="ECO:0000256" key="5">
    <source>
        <dbReference type="RuleBase" id="RU000687"/>
    </source>
</evidence>
<evidence type="ECO:0000313" key="9">
    <source>
        <dbReference type="Proteomes" id="UP001558652"/>
    </source>
</evidence>
<keyword evidence="5" id="KW-0406">Ion transport</keyword>
<dbReference type="FunFam" id="1.20.58.390:FF:000058">
    <property type="entry name" value="Nicotinic acetylcholine receptor alpha6, isoform D"/>
    <property type="match status" value="1"/>
</dbReference>
<dbReference type="AlphaFoldDB" id="A0ABD0YG15"/>
<keyword evidence="3 5" id="KW-1133">Transmembrane helix</keyword>
<evidence type="ECO:0000256" key="1">
    <source>
        <dbReference type="ARBA" id="ARBA00004141"/>
    </source>
</evidence>
<dbReference type="Gene3D" id="1.20.58.390">
    <property type="entry name" value="Neurotransmitter-gated ion-channel transmembrane domain"/>
    <property type="match status" value="3"/>
</dbReference>
<evidence type="ECO:0000256" key="4">
    <source>
        <dbReference type="ARBA" id="ARBA00023136"/>
    </source>
</evidence>
<dbReference type="InterPro" id="IPR036719">
    <property type="entry name" value="Neuro-gated_channel_TM_sf"/>
</dbReference>
<comment type="subcellular location">
    <subcellularLocation>
        <location evidence="1">Membrane</location>
        <topology evidence="1">Multi-pass membrane protein</topology>
    </subcellularLocation>
</comment>
<sequence>SADEGFDGTYPTNVVVRNNGSCLYVPPGIFKSTCKIDITWFPFDDQRCEMKFGSWTYDGFQLDLQLQDDTGGDISSFITNGEWDLLGVPGKRNEIYYNCCPEPYIDITFVIIIRRRTLYYFFNLIVPCVLIASMAVLGFTLPPDSGEKLSLGVTILLSLTVFLNMVAETMPATSDAVPLLGVTILLSLTVFHNLVAETLPKVSDAMPVLGTYFNCIMFMVASSVVSTILILNYHHRNADTHEMAHWVKIVFLHWLPCILRMRRPGHSDNGDNPRKAVQLHTLELKERSSKSLLANVLDIDDDFRHGPLQASSHTFIRAHEEGMVSSCLGPHRELGQILKELRMITDKLRKEDEAAEVTNDWKFAAMVVDRLCLIVFTLFTVIATIAVLFSAPHIIVT</sequence>
<dbReference type="Pfam" id="PF02931">
    <property type="entry name" value="Neur_chan_LBD"/>
    <property type="match status" value="1"/>
</dbReference>
<feature type="transmembrane region" description="Helical" evidence="5">
    <location>
        <begin position="179"/>
        <end position="199"/>
    </location>
</feature>
<dbReference type="InterPro" id="IPR038050">
    <property type="entry name" value="Neuro_actylchol_rec"/>
</dbReference>
<dbReference type="InterPro" id="IPR006201">
    <property type="entry name" value="Neur_channel"/>
</dbReference>
<evidence type="ECO:0000259" key="6">
    <source>
        <dbReference type="Pfam" id="PF02931"/>
    </source>
</evidence>
<dbReference type="FunFam" id="1.20.58.390:FF:000059">
    <property type="entry name" value="Nicotinic acetylcholine receptor alpha6, isoform D"/>
    <property type="match status" value="1"/>
</dbReference>
<comment type="similarity">
    <text evidence="5">Belongs to the ligand-gated ion channel (TC 1.A.9) family.</text>
</comment>
<dbReference type="PANTHER" id="PTHR18945">
    <property type="entry name" value="NEUROTRANSMITTER GATED ION CHANNEL"/>
    <property type="match status" value="1"/>
</dbReference>
<dbReference type="PRINTS" id="PR00252">
    <property type="entry name" value="NRIONCHANNEL"/>
</dbReference>
<feature type="domain" description="Neurotransmitter-gated ion-channel ligand-binding" evidence="6">
    <location>
        <begin position="2"/>
        <end position="117"/>
    </location>
</feature>
<keyword evidence="2 5" id="KW-0812">Transmembrane</keyword>
<dbReference type="PROSITE" id="PS00236">
    <property type="entry name" value="NEUROTR_ION_CHANNEL"/>
    <property type="match status" value="1"/>
</dbReference>
<dbReference type="InterPro" id="IPR036734">
    <property type="entry name" value="Neur_chan_lig-bd_sf"/>
</dbReference>
<dbReference type="InterPro" id="IPR018000">
    <property type="entry name" value="Neurotransmitter_ion_chnl_CS"/>
</dbReference>
<dbReference type="InterPro" id="IPR006202">
    <property type="entry name" value="Neur_chan_lig-bd"/>
</dbReference>
<gene>
    <name evidence="8" type="ORF">AAG570_013002</name>
</gene>
<feature type="domain" description="Neurotransmitter-gated ion-channel transmembrane" evidence="7">
    <location>
        <begin position="180"/>
        <end position="387"/>
    </location>
</feature>
<protein>
    <recommendedName>
        <fullName evidence="10">Nicotinic acetylcholine receptor alpha 7 subunit</fullName>
    </recommendedName>
</protein>
<dbReference type="FunFam" id="1.20.58.390:FF:000064">
    <property type="entry name" value="Neuronal acetylcholine receptor subunit alpha-7"/>
    <property type="match status" value="1"/>
</dbReference>
<evidence type="ECO:0000313" key="8">
    <source>
        <dbReference type="EMBL" id="KAL1130059.1"/>
    </source>
</evidence>
<dbReference type="Proteomes" id="UP001558652">
    <property type="component" value="Unassembled WGS sequence"/>
</dbReference>
<keyword evidence="4 5" id="KW-0472">Membrane</keyword>
<reference evidence="8 9" key="1">
    <citation type="submission" date="2024-07" db="EMBL/GenBank/DDBJ databases">
        <title>Chromosome-level genome assembly of the water stick insect Ranatra chinensis (Heteroptera: Nepidae).</title>
        <authorList>
            <person name="Liu X."/>
        </authorList>
    </citation>
    <scope>NUCLEOTIDE SEQUENCE [LARGE SCALE GENOMIC DNA]</scope>
    <source>
        <strain evidence="8">Cailab_2021Rc</strain>
        <tissue evidence="8">Muscle</tissue>
    </source>
</reference>
<dbReference type="GO" id="GO:0016020">
    <property type="term" value="C:membrane"/>
    <property type="evidence" value="ECO:0007669"/>
    <property type="project" value="UniProtKB-SubCell"/>
</dbReference>
<keyword evidence="5" id="KW-0407">Ion channel</keyword>
<evidence type="ECO:0000256" key="3">
    <source>
        <dbReference type="ARBA" id="ARBA00022989"/>
    </source>
</evidence>
<dbReference type="EMBL" id="JBFDAA010000008">
    <property type="protein sequence ID" value="KAL1130059.1"/>
    <property type="molecule type" value="Genomic_DNA"/>
</dbReference>
<evidence type="ECO:0000256" key="2">
    <source>
        <dbReference type="ARBA" id="ARBA00022692"/>
    </source>
</evidence>
<organism evidence="8 9">
    <name type="scientific">Ranatra chinensis</name>
    <dbReference type="NCBI Taxonomy" id="642074"/>
    <lineage>
        <taxon>Eukaryota</taxon>
        <taxon>Metazoa</taxon>
        <taxon>Ecdysozoa</taxon>
        <taxon>Arthropoda</taxon>
        <taxon>Hexapoda</taxon>
        <taxon>Insecta</taxon>
        <taxon>Pterygota</taxon>
        <taxon>Neoptera</taxon>
        <taxon>Paraneoptera</taxon>
        <taxon>Hemiptera</taxon>
        <taxon>Heteroptera</taxon>
        <taxon>Panheteroptera</taxon>
        <taxon>Nepomorpha</taxon>
        <taxon>Nepidae</taxon>
        <taxon>Ranatrinae</taxon>
        <taxon>Ranatra</taxon>
    </lineage>
</organism>
<feature type="non-terminal residue" evidence="8">
    <location>
        <position position="1"/>
    </location>
</feature>
<dbReference type="Gene3D" id="2.70.170.10">
    <property type="entry name" value="Neurotransmitter-gated ion-channel ligand-binding domain"/>
    <property type="match status" value="1"/>
</dbReference>
<feature type="transmembrane region" description="Helical" evidence="5">
    <location>
        <begin position="371"/>
        <end position="395"/>
    </location>
</feature>
<dbReference type="InterPro" id="IPR006029">
    <property type="entry name" value="Neurotrans-gated_channel_TM"/>
</dbReference>
<dbReference type="GO" id="GO:0034220">
    <property type="term" value="P:monoatomic ion transmembrane transport"/>
    <property type="evidence" value="ECO:0007669"/>
    <property type="project" value="UniProtKB-KW"/>
</dbReference>
<keyword evidence="9" id="KW-1185">Reference proteome</keyword>
<dbReference type="Pfam" id="PF02932">
    <property type="entry name" value="Neur_chan_memb"/>
    <property type="match status" value="1"/>
</dbReference>
<dbReference type="FunFam" id="2.70.170.10:FF:000060">
    <property type="entry name" value="Nicotinic acetylcholine receptor subunit alpha4"/>
    <property type="match status" value="1"/>
</dbReference>
<proteinExistence type="inferred from homology"/>
<evidence type="ECO:0000259" key="7">
    <source>
        <dbReference type="Pfam" id="PF02932"/>
    </source>
</evidence>
<feature type="transmembrane region" description="Helical" evidence="5">
    <location>
        <begin position="118"/>
        <end position="137"/>
    </location>
</feature>
<dbReference type="SUPFAM" id="SSF90112">
    <property type="entry name" value="Neurotransmitter-gated ion-channel transmembrane pore"/>
    <property type="match status" value="2"/>
</dbReference>
<evidence type="ECO:0008006" key="10">
    <source>
        <dbReference type="Google" id="ProtNLM"/>
    </source>
</evidence>
<accession>A0ABD0YG15</accession>
<comment type="caution">
    <text evidence="8">The sequence shown here is derived from an EMBL/GenBank/DDBJ whole genome shotgun (WGS) entry which is preliminary data.</text>
</comment>